<feature type="transmembrane region" description="Helical" evidence="1">
    <location>
        <begin position="87"/>
        <end position="108"/>
    </location>
</feature>
<keyword evidence="1" id="KW-0812">Transmembrane</keyword>
<dbReference type="PANTHER" id="PTHR34492:SF2">
    <property type="entry name" value="G PROTEIN-COUPLED RECEPTOR"/>
    <property type="match status" value="1"/>
</dbReference>
<gene>
    <name evidence="2" type="ORF">DdX_11748</name>
</gene>
<feature type="transmembrane region" description="Helical" evidence="1">
    <location>
        <begin position="237"/>
        <end position="255"/>
    </location>
</feature>
<keyword evidence="1" id="KW-0472">Membrane</keyword>
<comment type="caution">
    <text evidence="2">The sequence shown here is derived from an EMBL/GenBank/DDBJ whole genome shotgun (WGS) entry which is preliminary data.</text>
</comment>
<name>A0AAD4MXN4_9BILA</name>
<feature type="transmembrane region" description="Helical" evidence="1">
    <location>
        <begin position="267"/>
        <end position="288"/>
    </location>
</feature>
<evidence type="ECO:0000313" key="3">
    <source>
        <dbReference type="Proteomes" id="UP001201812"/>
    </source>
</evidence>
<feature type="transmembrane region" description="Helical" evidence="1">
    <location>
        <begin position="155"/>
        <end position="177"/>
    </location>
</feature>
<feature type="transmembrane region" description="Helical" evidence="1">
    <location>
        <begin position="44"/>
        <end position="62"/>
    </location>
</feature>
<dbReference type="PANTHER" id="PTHR34492">
    <property type="entry name" value="GUSTATORY RECEPTOR FAMILY"/>
    <property type="match status" value="1"/>
</dbReference>
<feature type="transmembrane region" description="Helical" evidence="1">
    <location>
        <begin position="411"/>
        <end position="429"/>
    </location>
</feature>
<sequence>MFVICWQRTGAVQFIEQDIQCNTAENCALKSKQLSRRMKTDTRFCLKIMILVTLFGSGRILGSNVARVIRRGIGITDPTMGLHRFDFVYRFIGIYQLLLLNCVICYFVTSVRCLTFQLQNFNREFKEVFIFCMLVTGVPMAVFGAITLIRRDNLLSFVFAFYDIVFCTVQLTAFSLVPAQLHFELHKVPSSIYWGSAVWTQFDPEVFQIARTFSETVERLKAGLSFGGLVFIRKSSILMAFILIVPYVILSYQISARIINDFTTKEYAVIFGWEFQSVAAAIFMFYWWRTGSIQFFEQSLKCSTADNKSKHVVSTEIKTVITTYLKILIVLTLSGTARIIASTVYRYRWIEQGRSIMQLHKVPSSIYWGSAVWTQFDPEVFQIARTFTETVERLKAGLSFGGLVFIRKSSILMAFILIVPYVILSYQLYMESGKMTPYRNNAIQHNQDRCHEYLLLLRALNKTGSK</sequence>
<organism evidence="2 3">
    <name type="scientific">Ditylenchus destructor</name>
    <dbReference type="NCBI Taxonomy" id="166010"/>
    <lineage>
        <taxon>Eukaryota</taxon>
        <taxon>Metazoa</taxon>
        <taxon>Ecdysozoa</taxon>
        <taxon>Nematoda</taxon>
        <taxon>Chromadorea</taxon>
        <taxon>Rhabditida</taxon>
        <taxon>Tylenchina</taxon>
        <taxon>Tylenchomorpha</taxon>
        <taxon>Sphaerularioidea</taxon>
        <taxon>Anguinidae</taxon>
        <taxon>Anguininae</taxon>
        <taxon>Ditylenchus</taxon>
    </lineage>
</organism>
<keyword evidence="3" id="KW-1185">Reference proteome</keyword>
<evidence type="ECO:0000256" key="1">
    <source>
        <dbReference type="SAM" id="Phobius"/>
    </source>
</evidence>
<dbReference type="AlphaFoldDB" id="A0AAD4MXN4"/>
<evidence type="ECO:0000313" key="2">
    <source>
        <dbReference type="EMBL" id="KAI1708669.1"/>
    </source>
</evidence>
<dbReference type="EMBL" id="JAKKPZ010000034">
    <property type="protein sequence ID" value="KAI1708669.1"/>
    <property type="molecule type" value="Genomic_DNA"/>
</dbReference>
<feature type="transmembrane region" description="Helical" evidence="1">
    <location>
        <begin position="128"/>
        <end position="149"/>
    </location>
</feature>
<reference evidence="2" key="1">
    <citation type="submission" date="2022-01" db="EMBL/GenBank/DDBJ databases">
        <title>Genome Sequence Resource for Two Populations of Ditylenchus destructor, the Migratory Endoparasitic Phytonematode.</title>
        <authorList>
            <person name="Zhang H."/>
            <person name="Lin R."/>
            <person name="Xie B."/>
        </authorList>
    </citation>
    <scope>NUCLEOTIDE SEQUENCE</scope>
    <source>
        <strain evidence="2">BazhouSP</strain>
    </source>
</reference>
<accession>A0AAD4MXN4</accession>
<proteinExistence type="predicted"/>
<keyword evidence="1" id="KW-1133">Transmembrane helix</keyword>
<protein>
    <submittedName>
        <fullName evidence="2">CBR-GUR-5 protein</fullName>
    </submittedName>
</protein>
<dbReference type="Proteomes" id="UP001201812">
    <property type="component" value="Unassembled WGS sequence"/>
</dbReference>